<sequence>MSLLFFLGVLLHCCAFCMSDEHERLTGDHVSSATNIMNAPLTPSPENNARQFQGSYPYLSSGYRPQRCPLCDSSIYPYCGEKLFHDACCCSNSHDIPYQCELADCRFLHANSCREHRLIANCCCSDDYRTLLKSIELQ</sequence>
<keyword evidence="1" id="KW-0732">Signal</keyword>
<gene>
    <name evidence="3" type="ORF">PUN28_000716</name>
</gene>
<name>A0AAW2H0R8_9HYME</name>
<evidence type="ECO:0000313" key="3">
    <source>
        <dbReference type="EMBL" id="KAL0133144.1"/>
    </source>
</evidence>
<evidence type="ECO:0000259" key="2">
    <source>
        <dbReference type="Pfam" id="PF26644"/>
    </source>
</evidence>
<feature type="signal peptide" evidence="1">
    <location>
        <begin position="1"/>
        <end position="19"/>
    </location>
</feature>
<feature type="domain" description="CCC" evidence="2">
    <location>
        <begin position="64"/>
        <end position="128"/>
    </location>
</feature>
<keyword evidence="4" id="KW-1185">Reference proteome</keyword>
<protein>
    <recommendedName>
        <fullName evidence="2">CCC domain-containing protein</fullName>
    </recommendedName>
</protein>
<feature type="chain" id="PRO_5043609946" description="CCC domain-containing protein" evidence="1">
    <location>
        <begin position="20"/>
        <end position="138"/>
    </location>
</feature>
<dbReference type="InterPro" id="IPR058250">
    <property type="entry name" value="CCC"/>
</dbReference>
<organism evidence="3 4">
    <name type="scientific">Cardiocondyla obscurior</name>
    <dbReference type="NCBI Taxonomy" id="286306"/>
    <lineage>
        <taxon>Eukaryota</taxon>
        <taxon>Metazoa</taxon>
        <taxon>Ecdysozoa</taxon>
        <taxon>Arthropoda</taxon>
        <taxon>Hexapoda</taxon>
        <taxon>Insecta</taxon>
        <taxon>Pterygota</taxon>
        <taxon>Neoptera</taxon>
        <taxon>Endopterygota</taxon>
        <taxon>Hymenoptera</taxon>
        <taxon>Apocrita</taxon>
        <taxon>Aculeata</taxon>
        <taxon>Formicoidea</taxon>
        <taxon>Formicidae</taxon>
        <taxon>Myrmicinae</taxon>
        <taxon>Cardiocondyla</taxon>
    </lineage>
</organism>
<dbReference type="AlphaFoldDB" id="A0AAW2H0R8"/>
<evidence type="ECO:0000256" key="1">
    <source>
        <dbReference type="SAM" id="SignalP"/>
    </source>
</evidence>
<reference evidence="3 4" key="1">
    <citation type="submission" date="2023-03" db="EMBL/GenBank/DDBJ databases">
        <title>High recombination rates correlate with genetic variation in Cardiocondyla obscurior ants.</title>
        <authorList>
            <person name="Errbii M."/>
        </authorList>
    </citation>
    <scope>NUCLEOTIDE SEQUENCE [LARGE SCALE GENOMIC DNA]</scope>
    <source>
        <strain evidence="3">Alpha-2009</strain>
        <tissue evidence="3">Whole body</tissue>
    </source>
</reference>
<comment type="caution">
    <text evidence="3">The sequence shown here is derived from an EMBL/GenBank/DDBJ whole genome shotgun (WGS) entry which is preliminary data.</text>
</comment>
<dbReference type="EMBL" id="JADYXP020000001">
    <property type="protein sequence ID" value="KAL0133144.1"/>
    <property type="molecule type" value="Genomic_DNA"/>
</dbReference>
<accession>A0AAW2H0R8</accession>
<evidence type="ECO:0000313" key="4">
    <source>
        <dbReference type="Proteomes" id="UP001430953"/>
    </source>
</evidence>
<proteinExistence type="predicted"/>
<dbReference type="Proteomes" id="UP001430953">
    <property type="component" value="Unassembled WGS sequence"/>
</dbReference>
<dbReference type="Pfam" id="PF26644">
    <property type="entry name" value="CCC"/>
    <property type="match status" value="1"/>
</dbReference>